<reference evidence="2 3" key="1">
    <citation type="submission" date="2016-10" db="EMBL/GenBank/DDBJ databases">
        <authorList>
            <person name="de Groot N.N."/>
        </authorList>
    </citation>
    <scope>NUCLEOTIDE SEQUENCE [LARGE SCALE GENOMIC DNA]</scope>
    <source>
        <strain evidence="2 3">NLAE-zl-G419</strain>
    </source>
</reference>
<feature type="domain" description="IstB-like ATP-binding" evidence="1">
    <location>
        <begin position="56"/>
        <end position="158"/>
    </location>
</feature>
<gene>
    <name evidence="2" type="ORF">SAMN04487885_1467</name>
</gene>
<dbReference type="GO" id="GO:0006260">
    <property type="term" value="P:DNA replication"/>
    <property type="evidence" value="ECO:0007669"/>
    <property type="project" value="TreeGrafter"/>
</dbReference>
<dbReference type="Pfam" id="PF01695">
    <property type="entry name" value="IstB_IS21"/>
    <property type="match status" value="1"/>
</dbReference>
<dbReference type="PANTHER" id="PTHR30050">
    <property type="entry name" value="CHROMOSOMAL REPLICATION INITIATOR PROTEIN DNAA"/>
    <property type="match status" value="1"/>
</dbReference>
<proteinExistence type="predicted"/>
<evidence type="ECO:0000259" key="1">
    <source>
        <dbReference type="Pfam" id="PF01695"/>
    </source>
</evidence>
<name>A0A1I2QV79_9CLOT</name>
<dbReference type="OrthoDB" id="1655960at2"/>
<organism evidence="2 3">
    <name type="scientific">Clostridium cadaveris</name>
    <dbReference type="NCBI Taxonomy" id="1529"/>
    <lineage>
        <taxon>Bacteria</taxon>
        <taxon>Bacillati</taxon>
        <taxon>Bacillota</taxon>
        <taxon>Clostridia</taxon>
        <taxon>Eubacteriales</taxon>
        <taxon>Clostridiaceae</taxon>
        <taxon>Clostridium</taxon>
    </lineage>
</organism>
<accession>A0A1I2QV79</accession>
<dbReference type="eggNOG" id="COG1484">
    <property type="taxonomic scope" value="Bacteria"/>
</dbReference>
<dbReference type="AlphaFoldDB" id="A0A1I2QV79"/>
<dbReference type="EMBL" id="FOOE01000046">
    <property type="protein sequence ID" value="SFG29546.1"/>
    <property type="molecule type" value="Genomic_DNA"/>
</dbReference>
<dbReference type="GO" id="GO:0005524">
    <property type="term" value="F:ATP binding"/>
    <property type="evidence" value="ECO:0007669"/>
    <property type="project" value="InterPro"/>
</dbReference>
<dbReference type="SUPFAM" id="SSF52540">
    <property type="entry name" value="P-loop containing nucleoside triphosphate hydrolases"/>
    <property type="match status" value="1"/>
</dbReference>
<dbReference type="Proteomes" id="UP000182135">
    <property type="component" value="Unassembled WGS sequence"/>
</dbReference>
<keyword evidence="3" id="KW-1185">Reference proteome</keyword>
<sequence>MEKSTSKCECGGTGWVVDKETNTYTRCKCYEVERMNNLWKQYGVDPKEIKKLNEYRPMDYVQESARDKAINYITGFEKIKKTRENGFGLFGQPGAGKTHIINSIGAALINKGTETIYMPYLEVMRELKANAMDDEYYIKLSSRYQMAKVLIIDDLFKDKFKSGRLVGQLTEADMKHLYPIINYRYLNYLPTLISTEATPESLANLDEALAGRILETCGENITVFEGSKYNYRMRKFLK</sequence>
<protein>
    <submittedName>
        <fullName evidence="2">IstB-like ATP binding protein</fullName>
    </submittedName>
</protein>
<dbReference type="Gene3D" id="3.40.50.300">
    <property type="entry name" value="P-loop containing nucleotide triphosphate hydrolases"/>
    <property type="match status" value="1"/>
</dbReference>
<dbReference type="PANTHER" id="PTHR30050:SF10">
    <property type="entry name" value="PHAGE-LIKE ELEMENT PBSX PROTEIN XKDC"/>
    <property type="match status" value="1"/>
</dbReference>
<evidence type="ECO:0000313" key="2">
    <source>
        <dbReference type="EMBL" id="SFG29546.1"/>
    </source>
</evidence>
<dbReference type="InterPro" id="IPR027417">
    <property type="entry name" value="P-loop_NTPase"/>
</dbReference>
<evidence type="ECO:0000313" key="3">
    <source>
        <dbReference type="Proteomes" id="UP000182135"/>
    </source>
</evidence>
<dbReference type="STRING" id="1529.SAMN04487885_1467"/>
<dbReference type="InterPro" id="IPR002611">
    <property type="entry name" value="IstB_ATP-bd"/>
</dbReference>